<evidence type="ECO:0000256" key="3">
    <source>
        <dbReference type="ARBA" id="ARBA00022475"/>
    </source>
</evidence>
<evidence type="ECO:0000313" key="10">
    <source>
        <dbReference type="Proteomes" id="UP000261340"/>
    </source>
</evidence>
<evidence type="ECO:0000256" key="1">
    <source>
        <dbReference type="ARBA" id="ARBA00004651"/>
    </source>
</evidence>
<dbReference type="OMA" id="GRTHCRL"/>
<feature type="transmembrane region" description="Helical" evidence="7">
    <location>
        <begin position="281"/>
        <end position="302"/>
    </location>
</feature>
<protein>
    <recommendedName>
        <fullName evidence="7">XK-related protein</fullName>
    </recommendedName>
</protein>
<dbReference type="PANTHER" id="PTHR16024">
    <property type="entry name" value="XK-RELATED PROTEIN"/>
    <property type="match status" value="1"/>
</dbReference>
<keyword evidence="6 7" id="KW-0472">Membrane</keyword>
<evidence type="ECO:0000256" key="8">
    <source>
        <dbReference type="SAM" id="MobiDB-lite"/>
    </source>
</evidence>
<feature type="transmembrane region" description="Helical" evidence="7">
    <location>
        <begin position="400"/>
        <end position="426"/>
    </location>
</feature>
<proteinExistence type="inferred from homology"/>
<dbReference type="InterPro" id="IPR050895">
    <property type="entry name" value="XK-related_scramblase"/>
</dbReference>
<dbReference type="Pfam" id="PF09815">
    <property type="entry name" value="XK-related"/>
    <property type="match status" value="1"/>
</dbReference>
<feature type="transmembrane region" description="Helical" evidence="7">
    <location>
        <begin position="72"/>
        <end position="93"/>
    </location>
</feature>
<dbReference type="PANTHER" id="PTHR16024:SF25">
    <property type="entry name" value="XK-RELATED PROTEIN"/>
    <property type="match status" value="1"/>
</dbReference>
<feature type="region of interest" description="Disordered" evidence="8">
    <location>
        <begin position="1"/>
        <end position="33"/>
    </location>
</feature>
<evidence type="ECO:0000256" key="7">
    <source>
        <dbReference type="RuleBase" id="RU910716"/>
    </source>
</evidence>
<dbReference type="GO" id="GO:0043652">
    <property type="term" value="P:engulfment of apoptotic cell"/>
    <property type="evidence" value="ECO:0007669"/>
    <property type="project" value="TreeGrafter"/>
</dbReference>
<organism evidence="9 10">
    <name type="scientific">Amphilophus citrinellus</name>
    <name type="common">Midas cichlid</name>
    <name type="synonym">Cichlasoma citrinellum</name>
    <dbReference type="NCBI Taxonomy" id="61819"/>
    <lineage>
        <taxon>Eukaryota</taxon>
        <taxon>Metazoa</taxon>
        <taxon>Chordata</taxon>
        <taxon>Craniata</taxon>
        <taxon>Vertebrata</taxon>
        <taxon>Euteleostomi</taxon>
        <taxon>Actinopterygii</taxon>
        <taxon>Neopterygii</taxon>
        <taxon>Teleostei</taxon>
        <taxon>Neoteleostei</taxon>
        <taxon>Acanthomorphata</taxon>
        <taxon>Ovalentaria</taxon>
        <taxon>Cichlomorphae</taxon>
        <taxon>Cichliformes</taxon>
        <taxon>Cichlidae</taxon>
        <taxon>New World cichlids</taxon>
        <taxon>Cichlasomatinae</taxon>
        <taxon>Heroini</taxon>
        <taxon>Amphilophus</taxon>
    </lineage>
</organism>
<dbReference type="GO" id="GO:1902742">
    <property type="term" value="P:apoptotic process involved in development"/>
    <property type="evidence" value="ECO:0007669"/>
    <property type="project" value="TreeGrafter"/>
</dbReference>
<feature type="transmembrane region" description="Helical" evidence="7">
    <location>
        <begin position="341"/>
        <end position="358"/>
    </location>
</feature>
<evidence type="ECO:0000256" key="2">
    <source>
        <dbReference type="ARBA" id="ARBA00008789"/>
    </source>
</evidence>
<evidence type="ECO:0000256" key="4">
    <source>
        <dbReference type="ARBA" id="ARBA00022692"/>
    </source>
</evidence>
<feature type="region of interest" description="Disordered" evidence="8">
    <location>
        <begin position="451"/>
        <end position="475"/>
    </location>
</feature>
<comment type="similarity">
    <text evidence="2 7">Belongs to the XK family.</text>
</comment>
<name>A0A3Q0RRP4_AMPCI</name>
<keyword evidence="3" id="KW-1003">Cell membrane</keyword>
<keyword evidence="4 7" id="KW-0812">Transmembrane</keyword>
<keyword evidence="5 7" id="KW-1133">Transmembrane helix</keyword>
<feature type="transmembrane region" description="Helical" evidence="7">
    <location>
        <begin position="367"/>
        <end position="388"/>
    </location>
</feature>
<accession>A0A3Q0RRP4</accession>
<keyword evidence="10" id="KW-1185">Reference proteome</keyword>
<feature type="transmembrane region" description="Helical" evidence="7">
    <location>
        <begin position="309"/>
        <end position="329"/>
    </location>
</feature>
<reference evidence="9" key="1">
    <citation type="submission" date="2025-08" db="UniProtKB">
        <authorList>
            <consortium name="Ensembl"/>
        </authorList>
    </citation>
    <scope>IDENTIFICATION</scope>
</reference>
<evidence type="ECO:0000256" key="6">
    <source>
        <dbReference type="ARBA" id="ARBA00023136"/>
    </source>
</evidence>
<dbReference type="InterPro" id="IPR018629">
    <property type="entry name" value="XK-rel"/>
</dbReference>
<dbReference type="AlphaFoldDB" id="A0A3Q0RRP4"/>
<evidence type="ECO:0000313" key="9">
    <source>
        <dbReference type="Ensembl" id="ENSACIP00000015094.1"/>
    </source>
</evidence>
<dbReference type="GO" id="GO:0070782">
    <property type="term" value="P:phosphatidylserine exposure on apoptotic cell surface"/>
    <property type="evidence" value="ECO:0007669"/>
    <property type="project" value="TreeGrafter"/>
</dbReference>
<sequence length="567" mass="64033">MAAKSDGAPVSLRNAIPPECPSRSDPRPSQRSPAEQRYTLSDCCWTLCALLVFFADGASDLWLAADYYLRRYYWYFALTLVFVIVPSVVVQVLSFRWFAYDFSETVESGTAAAAVVAASGAAESDISTKDSGERGAGRSAEAGVLPGPGTGGGARGCCRVFIWLFQAIIHVFQLAQVWRYVHALYLGVQSRWHGDPERRHYYWRMMFESADISMLRLLESFLKSAPQLVLQLSIMIQANQVLPLQGLSASASLISLAWMISSYQKVLRDSRDDKLPMTYKAVIVQILWHLFTIGARTLAFALFASVFQLYFGIFIVAHWCIMTFWIIQGETDFCMSKWEEIIYNMMVGIVYIFCWFSVREVRTCCRMLIYSLTVFIENVALTTFWYLYRSTGERQSTSDFYAVVMVCVVASSYALGTFFMFVYYCLLHPDGAVSGWGYIVEKEVPVESLASPASSLPPDLVSSPPRTLQRTKGSDREQVHGIDGDVFKVRPPRGAQTPLPNLTPRTEGPVIRIDLPRKKYPAWDAHFIDRRLRKTILVLESAAPVTPRIQYRCLGTPKEVMEYETTV</sequence>
<dbReference type="Proteomes" id="UP000261340">
    <property type="component" value="Unplaced"/>
</dbReference>
<evidence type="ECO:0000256" key="5">
    <source>
        <dbReference type="ARBA" id="ARBA00022989"/>
    </source>
</evidence>
<feature type="compositionally biased region" description="Low complexity" evidence="8">
    <location>
        <begin position="451"/>
        <end position="465"/>
    </location>
</feature>
<dbReference type="GO" id="GO:0005886">
    <property type="term" value="C:plasma membrane"/>
    <property type="evidence" value="ECO:0007669"/>
    <property type="project" value="UniProtKB-SubCell"/>
</dbReference>
<reference evidence="9" key="2">
    <citation type="submission" date="2025-09" db="UniProtKB">
        <authorList>
            <consortium name="Ensembl"/>
        </authorList>
    </citation>
    <scope>IDENTIFICATION</scope>
</reference>
<feature type="transmembrane region" description="Helical" evidence="7">
    <location>
        <begin position="242"/>
        <end position="261"/>
    </location>
</feature>
<dbReference type="GeneTree" id="ENSGT01140000282533"/>
<dbReference type="Ensembl" id="ENSACIT00000015502.1">
    <property type="protein sequence ID" value="ENSACIP00000015094.1"/>
    <property type="gene ID" value="ENSACIG00000011744.1"/>
</dbReference>
<comment type="subcellular location">
    <subcellularLocation>
        <location evidence="1">Cell membrane</location>
        <topology evidence="1">Multi-pass membrane protein</topology>
    </subcellularLocation>
    <subcellularLocation>
        <location evidence="7">Membrane</location>
        <topology evidence="7">Multi-pass membrane protein</topology>
    </subcellularLocation>
</comment>